<dbReference type="EMBL" id="JAVRRL010000020">
    <property type="protein sequence ID" value="KAK5113993.1"/>
    <property type="molecule type" value="Genomic_DNA"/>
</dbReference>
<comment type="caution">
    <text evidence="1">The sequence shown here is derived from an EMBL/GenBank/DDBJ whole genome shotgun (WGS) entry which is preliminary data.</text>
</comment>
<accession>A0AAN7TFD9</accession>
<evidence type="ECO:0000313" key="1">
    <source>
        <dbReference type="EMBL" id="KAK5113993.1"/>
    </source>
</evidence>
<name>A0AAN7TFD9_9PEZI</name>
<dbReference type="Proteomes" id="UP001310890">
    <property type="component" value="Unassembled WGS sequence"/>
</dbReference>
<sequence length="466" mass="52560">MSRPLEDVEQYLVTPVNPPRDLDGMDYERCAALHNAIYEHGWIGSGRTAADFLAESRLWLDSHPAAADDPGCHASLIEFLRRARTLPSNHEIQFAYQAWGLDVSLGEHDYAFPDDDQTVTLYQSYMSQCSKPDGLVYDQGTHRAIIHLDITDELTPEQPWVPLECILTVWIEMIRRGKVVALPANVGSEKYEKSEDGIFRMIKGPTTDPATGAKRLTGDTNPWTIVPWAPQDLADALELWDELVQTVETKMGLEDHQPESGLLQQETLSRVRTPEGFALKFLMQARLPRFKHIAPGLELPQDVNFDQSPFLDEISDDINLPPILLFRSDTDLPANQLSWSRYRPSTPRLRYPCGLYLDSCDREYAYPQEDGIKLVLPFELEGEAKQSDLSPAHGHENLLQSGLDPYNIGHAAPFQAFLETAIANIDKGHWSVDAEGVAGGIEKWRDADTEENWRNYFIEHGPGGLW</sequence>
<gene>
    <name evidence="1" type="ORF">LTR62_003116</name>
</gene>
<protein>
    <submittedName>
        <fullName evidence="1">Uncharacterized protein</fullName>
    </submittedName>
</protein>
<reference evidence="1" key="1">
    <citation type="submission" date="2023-08" db="EMBL/GenBank/DDBJ databases">
        <title>Black Yeasts Isolated from many extreme environments.</title>
        <authorList>
            <person name="Coleine C."/>
            <person name="Stajich J.E."/>
            <person name="Selbmann L."/>
        </authorList>
    </citation>
    <scope>NUCLEOTIDE SEQUENCE</scope>
    <source>
        <strain evidence="1">CCFEE 5401</strain>
    </source>
</reference>
<proteinExistence type="predicted"/>
<evidence type="ECO:0000313" key="2">
    <source>
        <dbReference type="Proteomes" id="UP001310890"/>
    </source>
</evidence>
<dbReference type="AlphaFoldDB" id="A0AAN7TFD9"/>
<organism evidence="1 2">
    <name type="scientific">Meristemomyces frigidus</name>
    <dbReference type="NCBI Taxonomy" id="1508187"/>
    <lineage>
        <taxon>Eukaryota</taxon>
        <taxon>Fungi</taxon>
        <taxon>Dikarya</taxon>
        <taxon>Ascomycota</taxon>
        <taxon>Pezizomycotina</taxon>
        <taxon>Dothideomycetes</taxon>
        <taxon>Dothideomycetidae</taxon>
        <taxon>Mycosphaerellales</taxon>
        <taxon>Teratosphaeriaceae</taxon>
        <taxon>Meristemomyces</taxon>
    </lineage>
</organism>